<dbReference type="Gene3D" id="1.20.1050.10">
    <property type="match status" value="1"/>
</dbReference>
<dbReference type="EMBL" id="ML178825">
    <property type="protein sequence ID" value="TFL01236.1"/>
    <property type="molecule type" value="Genomic_DNA"/>
</dbReference>
<dbReference type="InterPro" id="IPR036282">
    <property type="entry name" value="Glutathione-S-Trfase_C_sf"/>
</dbReference>
<evidence type="ECO:0000313" key="1">
    <source>
        <dbReference type="EMBL" id="TFL01236.1"/>
    </source>
</evidence>
<organism evidence="1 2">
    <name type="scientific">Pterulicium gracile</name>
    <dbReference type="NCBI Taxonomy" id="1884261"/>
    <lineage>
        <taxon>Eukaryota</taxon>
        <taxon>Fungi</taxon>
        <taxon>Dikarya</taxon>
        <taxon>Basidiomycota</taxon>
        <taxon>Agaricomycotina</taxon>
        <taxon>Agaricomycetes</taxon>
        <taxon>Agaricomycetidae</taxon>
        <taxon>Agaricales</taxon>
        <taxon>Pleurotineae</taxon>
        <taxon>Pterulaceae</taxon>
        <taxon>Pterulicium</taxon>
    </lineage>
</organism>
<sequence>MYLLLEIPAIHPLLLSPSSCLSRASGSSPSSSTPLGERILAKQRYLAGNVRQTSSFLIFMTRLTSSSLHQELTIADLPLVWLDTLDNTARPNVARWCKEIQIRPAWKAVKEGISSVDKY</sequence>
<evidence type="ECO:0000313" key="2">
    <source>
        <dbReference type="Proteomes" id="UP000305067"/>
    </source>
</evidence>
<accession>A0A5C3QGV2</accession>
<dbReference type="OrthoDB" id="249703at2759"/>
<keyword evidence="2" id="KW-1185">Reference proteome</keyword>
<name>A0A5C3QGV2_9AGAR</name>
<dbReference type="Proteomes" id="UP000305067">
    <property type="component" value="Unassembled WGS sequence"/>
</dbReference>
<proteinExistence type="predicted"/>
<reference evidence="1 2" key="1">
    <citation type="journal article" date="2019" name="Nat. Ecol. Evol.">
        <title>Megaphylogeny resolves global patterns of mushroom evolution.</title>
        <authorList>
            <person name="Varga T."/>
            <person name="Krizsan K."/>
            <person name="Foldi C."/>
            <person name="Dima B."/>
            <person name="Sanchez-Garcia M."/>
            <person name="Sanchez-Ramirez S."/>
            <person name="Szollosi G.J."/>
            <person name="Szarkandi J.G."/>
            <person name="Papp V."/>
            <person name="Albert L."/>
            <person name="Andreopoulos W."/>
            <person name="Angelini C."/>
            <person name="Antonin V."/>
            <person name="Barry K.W."/>
            <person name="Bougher N.L."/>
            <person name="Buchanan P."/>
            <person name="Buyck B."/>
            <person name="Bense V."/>
            <person name="Catcheside P."/>
            <person name="Chovatia M."/>
            <person name="Cooper J."/>
            <person name="Damon W."/>
            <person name="Desjardin D."/>
            <person name="Finy P."/>
            <person name="Geml J."/>
            <person name="Haridas S."/>
            <person name="Hughes K."/>
            <person name="Justo A."/>
            <person name="Karasinski D."/>
            <person name="Kautmanova I."/>
            <person name="Kiss B."/>
            <person name="Kocsube S."/>
            <person name="Kotiranta H."/>
            <person name="LaButti K.M."/>
            <person name="Lechner B.E."/>
            <person name="Liimatainen K."/>
            <person name="Lipzen A."/>
            <person name="Lukacs Z."/>
            <person name="Mihaltcheva S."/>
            <person name="Morgado L.N."/>
            <person name="Niskanen T."/>
            <person name="Noordeloos M.E."/>
            <person name="Ohm R.A."/>
            <person name="Ortiz-Santana B."/>
            <person name="Ovrebo C."/>
            <person name="Racz N."/>
            <person name="Riley R."/>
            <person name="Savchenko A."/>
            <person name="Shiryaev A."/>
            <person name="Soop K."/>
            <person name="Spirin V."/>
            <person name="Szebenyi C."/>
            <person name="Tomsovsky M."/>
            <person name="Tulloss R.E."/>
            <person name="Uehling J."/>
            <person name="Grigoriev I.V."/>
            <person name="Vagvolgyi C."/>
            <person name="Papp T."/>
            <person name="Martin F.M."/>
            <person name="Miettinen O."/>
            <person name="Hibbett D.S."/>
            <person name="Nagy L.G."/>
        </authorList>
    </citation>
    <scope>NUCLEOTIDE SEQUENCE [LARGE SCALE GENOMIC DNA]</scope>
    <source>
        <strain evidence="1 2">CBS 309.79</strain>
    </source>
</reference>
<dbReference type="SUPFAM" id="SSF47616">
    <property type="entry name" value="GST C-terminal domain-like"/>
    <property type="match status" value="1"/>
</dbReference>
<dbReference type="AlphaFoldDB" id="A0A5C3QGV2"/>
<gene>
    <name evidence="1" type="ORF">BDV98DRAFT_567772</name>
</gene>
<protein>
    <recommendedName>
        <fullName evidence="3">GST C-terminal domain-containing protein</fullName>
    </recommendedName>
</protein>
<evidence type="ECO:0008006" key="3">
    <source>
        <dbReference type="Google" id="ProtNLM"/>
    </source>
</evidence>